<organism evidence="11 12">
    <name type="scientific">SAR92 clade bacterium</name>
    <dbReference type="NCBI Taxonomy" id="2315479"/>
    <lineage>
        <taxon>Bacteria</taxon>
        <taxon>Pseudomonadati</taxon>
        <taxon>Pseudomonadota</taxon>
        <taxon>Gammaproteobacteria</taxon>
        <taxon>Cellvibrionales</taxon>
        <taxon>Porticoccaceae</taxon>
        <taxon>SAR92 clade</taxon>
    </lineage>
</organism>
<protein>
    <recommendedName>
        <fullName evidence="9">Beta-xylanase</fullName>
        <ecNumber evidence="9">3.2.1.8</ecNumber>
    </recommendedName>
</protein>
<dbReference type="GO" id="GO:0031176">
    <property type="term" value="F:endo-1,4-beta-xylanase activity"/>
    <property type="evidence" value="ECO:0007669"/>
    <property type="project" value="UniProtKB-EC"/>
</dbReference>
<evidence type="ECO:0000313" key="11">
    <source>
        <dbReference type="EMBL" id="RZO06917.1"/>
    </source>
</evidence>
<feature type="domain" description="GH10" evidence="10">
    <location>
        <begin position="80"/>
        <end position="371"/>
    </location>
</feature>
<dbReference type="Gene3D" id="3.20.20.80">
    <property type="entry name" value="Glycosidases"/>
    <property type="match status" value="1"/>
</dbReference>
<evidence type="ECO:0000256" key="8">
    <source>
        <dbReference type="ARBA" id="ARBA00023326"/>
    </source>
</evidence>
<evidence type="ECO:0000256" key="4">
    <source>
        <dbReference type="ARBA" id="ARBA00022729"/>
    </source>
</evidence>
<comment type="catalytic activity">
    <reaction evidence="1 9">
        <text>Endohydrolysis of (1-&gt;4)-beta-D-xylosidic linkages in xylans.</text>
        <dbReference type="EC" id="3.2.1.8"/>
    </reaction>
</comment>
<gene>
    <name evidence="11" type="ORF">EVB02_02120</name>
</gene>
<evidence type="ECO:0000256" key="9">
    <source>
        <dbReference type="RuleBase" id="RU361174"/>
    </source>
</evidence>
<evidence type="ECO:0000256" key="7">
    <source>
        <dbReference type="ARBA" id="ARBA00023295"/>
    </source>
</evidence>
<dbReference type="PROSITE" id="PS51760">
    <property type="entry name" value="GH10_2"/>
    <property type="match status" value="1"/>
</dbReference>
<dbReference type="Pfam" id="PF00331">
    <property type="entry name" value="Glyco_hydro_10"/>
    <property type="match status" value="1"/>
</dbReference>
<keyword evidence="7 9" id="KW-0326">Glycosidase</keyword>
<dbReference type="PANTHER" id="PTHR31490:SF88">
    <property type="entry name" value="BETA-XYLANASE"/>
    <property type="match status" value="1"/>
</dbReference>
<keyword evidence="3" id="KW-0858">Xylan degradation</keyword>
<dbReference type="InterPro" id="IPR017853">
    <property type="entry name" value="GH"/>
</dbReference>
<dbReference type="EMBL" id="SHBO01000019">
    <property type="protein sequence ID" value="RZO06917.1"/>
    <property type="molecule type" value="Genomic_DNA"/>
</dbReference>
<evidence type="ECO:0000256" key="1">
    <source>
        <dbReference type="ARBA" id="ARBA00000681"/>
    </source>
</evidence>
<dbReference type="InterPro" id="IPR044846">
    <property type="entry name" value="GH10"/>
</dbReference>
<evidence type="ECO:0000256" key="2">
    <source>
        <dbReference type="ARBA" id="ARBA00007495"/>
    </source>
</evidence>
<dbReference type="InterPro" id="IPR001000">
    <property type="entry name" value="GH10_dom"/>
</dbReference>
<keyword evidence="5 9" id="KW-0378">Hydrolase</keyword>
<evidence type="ECO:0000313" key="12">
    <source>
        <dbReference type="Proteomes" id="UP000318148"/>
    </source>
</evidence>
<name>A0A520LM52_9GAMM</name>
<dbReference type="Proteomes" id="UP000318148">
    <property type="component" value="Unassembled WGS sequence"/>
</dbReference>
<dbReference type="GO" id="GO:0045493">
    <property type="term" value="P:xylan catabolic process"/>
    <property type="evidence" value="ECO:0007669"/>
    <property type="project" value="UniProtKB-KW"/>
</dbReference>
<keyword evidence="6 9" id="KW-0119">Carbohydrate metabolism</keyword>
<dbReference type="PRINTS" id="PR00134">
    <property type="entry name" value="GLHYDRLASE10"/>
</dbReference>
<keyword evidence="8 9" id="KW-0624">Polysaccharide degradation</keyword>
<proteinExistence type="inferred from homology"/>
<comment type="similarity">
    <text evidence="2 9">Belongs to the glycosyl hydrolase 10 (cellulase F) family.</text>
</comment>
<dbReference type="SUPFAM" id="SSF51445">
    <property type="entry name" value="(Trans)glycosidases"/>
    <property type="match status" value="1"/>
</dbReference>
<evidence type="ECO:0000256" key="5">
    <source>
        <dbReference type="ARBA" id="ARBA00022801"/>
    </source>
</evidence>
<evidence type="ECO:0000259" key="10">
    <source>
        <dbReference type="PROSITE" id="PS51760"/>
    </source>
</evidence>
<sequence>MKFDRRKFLKILPVVPTVGLAAEPKSYRGMSDSAGWRTEAYKRIEKHRKDDFKVRIIDSAKKPIKNLKVDLSLYRHHFGFGAAPKLARLYDKKFSEEVRGLYHDFCEVLFHKLTPENSLKWKHYKNNTKFTEPFLDWCKHKKIPVRGHCLVWPEFRRAPKSIERLRSDQEGLGSAIREHIKFMVNSFNYPVTEWDVLNEAVNHDEYMRILGKDVVKEWFQLVKDMNPNVKRYINDYSILTKNNVRHRKRYFRYIKGLLDSGVPIDGIGFQSHIPKGFNPTPPEEIIRIANDFSSLGPELQVTEFDFETSNRDLQAQYTEDFMTAIFSQPKMTGLITWTPFEYAKNNVPKPEAALIDKDLQFKPNGMVWYELINKRWMTKTIVSTDDNGYLKFRGFKGRYLASISHSKKEILDIDLSESNELVITLT</sequence>
<keyword evidence="4" id="KW-0732">Signal</keyword>
<accession>A0A520LM52</accession>
<reference evidence="11 12" key="1">
    <citation type="submission" date="2019-02" db="EMBL/GenBank/DDBJ databases">
        <title>Prokaryotic population dynamics and viral predation in marine succession experiment using metagenomics: the confinement effect.</title>
        <authorList>
            <person name="Haro-Moreno J.M."/>
            <person name="Rodriguez-Valera F."/>
            <person name="Lopez-Perez M."/>
        </authorList>
    </citation>
    <scope>NUCLEOTIDE SEQUENCE [LARGE SCALE GENOMIC DNA]</scope>
    <source>
        <strain evidence="11">MED-G169</strain>
    </source>
</reference>
<dbReference type="EC" id="3.2.1.8" evidence="9"/>
<dbReference type="AlphaFoldDB" id="A0A520LM52"/>
<comment type="caution">
    <text evidence="11">The sequence shown here is derived from an EMBL/GenBank/DDBJ whole genome shotgun (WGS) entry which is preliminary data.</text>
</comment>
<evidence type="ECO:0000256" key="6">
    <source>
        <dbReference type="ARBA" id="ARBA00023277"/>
    </source>
</evidence>
<dbReference type="SMART" id="SM00633">
    <property type="entry name" value="Glyco_10"/>
    <property type="match status" value="1"/>
</dbReference>
<evidence type="ECO:0000256" key="3">
    <source>
        <dbReference type="ARBA" id="ARBA00022651"/>
    </source>
</evidence>
<dbReference type="PANTHER" id="PTHR31490">
    <property type="entry name" value="GLYCOSYL HYDROLASE"/>
    <property type="match status" value="1"/>
</dbReference>